<keyword evidence="3" id="KW-1185">Reference proteome</keyword>
<protein>
    <submittedName>
        <fullName evidence="2">Uncharacterized protein</fullName>
    </submittedName>
</protein>
<dbReference type="AlphaFoldDB" id="A0AAV9ZCG0"/>
<dbReference type="Proteomes" id="UP001362999">
    <property type="component" value="Unassembled WGS sequence"/>
</dbReference>
<comment type="caution">
    <text evidence="2">The sequence shown here is derived from an EMBL/GenBank/DDBJ whole genome shotgun (WGS) entry which is preliminary data.</text>
</comment>
<evidence type="ECO:0000313" key="2">
    <source>
        <dbReference type="EMBL" id="KAK6978018.1"/>
    </source>
</evidence>
<feature type="compositionally biased region" description="Pro residues" evidence="1">
    <location>
        <begin position="98"/>
        <end position="108"/>
    </location>
</feature>
<gene>
    <name evidence="2" type="ORF">R3P38DRAFT_2809486</name>
</gene>
<reference evidence="2 3" key="1">
    <citation type="journal article" date="2024" name="J Genomics">
        <title>Draft genome sequencing and assembly of Favolaschia claudopus CIRM-BRFM 2984 isolated from oak limbs.</title>
        <authorList>
            <person name="Navarro D."/>
            <person name="Drula E."/>
            <person name="Chaduli D."/>
            <person name="Cazenave R."/>
            <person name="Ahrendt S."/>
            <person name="Wang J."/>
            <person name="Lipzen A."/>
            <person name="Daum C."/>
            <person name="Barry K."/>
            <person name="Grigoriev I.V."/>
            <person name="Favel A."/>
            <person name="Rosso M.N."/>
            <person name="Martin F."/>
        </authorList>
    </citation>
    <scope>NUCLEOTIDE SEQUENCE [LARGE SCALE GENOMIC DNA]</scope>
    <source>
        <strain evidence="2 3">CIRM-BRFM 2984</strain>
    </source>
</reference>
<accession>A0AAV9ZCG0</accession>
<feature type="region of interest" description="Disordered" evidence="1">
    <location>
        <begin position="71"/>
        <end position="128"/>
    </location>
</feature>
<organism evidence="2 3">
    <name type="scientific">Favolaschia claudopus</name>
    <dbReference type="NCBI Taxonomy" id="2862362"/>
    <lineage>
        <taxon>Eukaryota</taxon>
        <taxon>Fungi</taxon>
        <taxon>Dikarya</taxon>
        <taxon>Basidiomycota</taxon>
        <taxon>Agaricomycotina</taxon>
        <taxon>Agaricomycetes</taxon>
        <taxon>Agaricomycetidae</taxon>
        <taxon>Agaricales</taxon>
        <taxon>Marasmiineae</taxon>
        <taxon>Mycenaceae</taxon>
        <taxon>Favolaschia</taxon>
    </lineage>
</organism>
<dbReference type="EMBL" id="JAWWNJ010000162">
    <property type="protein sequence ID" value="KAK6978018.1"/>
    <property type="molecule type" value="Genomic_DNA"/>
</dbReference>
<evidence type="ECO:0000256" key="1">
    <source>
        <dbReference type="SAM" id="MobiDB-lite"/>
    </source>
</evidence>
<sequence length="319" mass="35446">MSALRPVSANFAGRQFIHSRTSRSRRTYARGVILAEDHTIQLPCKAVDGGRGTRTRTLASEIVDRSSIEEERRRLAGGRDGTGRRIARGRSQSFAPLFKPPTQSPPPARSVTPHSSRRDLYTSSTNSSKTLRALSTTTFTGLVPRPHQSSLLLLQAICTPPAYVYKFIQDTYCAFARQFSKPKHGRLGTWCLLPTVGGYVRIKSSRATMGRWMYKYRIGGHRSALHRHWHPSAHQPQFELARALHAPVSHCSRGRFSARTVAPMDVVAYIPSSPSVAITSHPTVRLLKRPSSLPSYVRVLYGHSSSRRSHRCLAAGLAL</sequence>
<evidence type="ECO:0000313" key="3">
    <source>
        <dbReference type="Proteomes" id="UP001362999"/>
    </source>
</evidence>
<proteinExistence type="predicted"/>
<name>A0AAV9ZCG0_9AGAR</name>